<proteinExistence type="predicted"/>
<organism evidence="1 2">
    <name type="scientific">Melia azedarach</name>
    <name type="common">Chinaberry tree</name>
    <dbReference type="NCBI Taxonomy" id="155640"/>
    <lineage>
        <taxon>Eukaryota</taxon>
        <taxon>Viridiplantae</taxon>
        <taxon>Streptophyta</taxon>
        <taxon>Embryophyta</taxon>
        <taxon>Tracheophyta</taxon>
        <taxon>Spermatophyta</taxon>
        <taxon>Magnoliopsida</taxon>
        <taxon>eudicotyledons</taxon>
        <taxon>Gunneridae</taxon>
        <taxon>Pentapetalae</taxon>
        <taxon>rosids</taxon>
        <taxon>malvids</taxon>
        <taxon>Sapindales</taxon>
        <taxon>Meliaceae</taxon>
        <taxon>Melia</taxon>
    </lineage>
</organism>
<evidence type="ECO:0000313" key="2">
    <source>
        <dbReference type="Proteomes" id="UP001164539"/>
    </source>
</evidence>
<evidence type="ECO:0000313" key="1">
    <source>
        <dbReference type="EMBL" id="KAJ4711462.1"/>
    </source>
</evidence>
<dbReference type="EMBL" id="CM051402">
    <property type="protein sequence ID" value="KAJ4711462.1"/>
    <property type="molecule type" value="Genomic_DNA"/>
</dbReference>
<gene>
    <name evidence="1" type="ORF">OWV82_017481</name>
</gene>
<comment type="caution">
    <text evidence="1">The sequence shown here is derived from an EMBL/GenBank/DDBJ whole genome shotgun (WGS) entry which is preliminary data.</text>
</comment>
<accession>A0ACC1XKS6</accession>
<protein>
    <submittedName>
        <fullName evidence="1">Bidirectional sugar transporter SWEET</fullName>
    </submittedName>
</protein>
<keyword evidence="1" id="KW-0813">Transport</keyword>
<reference evidence="1 2" key="1">
    <citation type="journal article" date="2023" name="Science">
        <title>Complex scaffold remodeling in plant triterpene biosynthesis.</title>
        <authorList>
            <person name="De La Pena R."/>
            <person name="Hodgson H."/>
            <person name="Liu J.C."/>
            <person name="Stephenson M.J."/>
            <person name="Martin A.C."/>
            <person name="Owen C."/>
            <person name="Harkess A."/>
            <person name="Leebens-Mack J."/>
            <person name="Jimenez L.E."/>
            <person name="Osbourn A."/>
            <person name="Sattely E.S."/>
        </authorList>
    </citation>
    <scope>NUCLEOTIDE SEQUENCE [LARGE SCALE GENOMIC DNA]</scope>
    <source>
        <strain evidence="2">cv. JPN11</strain>
        <tissue evidence="1">Leaf</tissue>
    </source>
</reference>
<sequence length="307" mass="34494">MAIIFNHHQWGVAFGVLGNIVSVLVYLAPVPTFYRIYRKKSTESFQSLPYLVALFSSMLWFYYALLKGNAFLVITINTFGCIIETIYIIIFITYATKESRKSTIKIFGSMNVGGFSLILLITHFLFRGSIRIQVLGWICVAFSVSVFAAPLSILAQVIRTKSVEFMPFNLSFFLTLNAIMWFAYGLFLKDICIALPNIVGFILGLLQMLLYSIYKSANKVVEEKKLPEPLKNIVILGNLGASEVFPVDIQPDSNDVKQDQDVRDDVKEESAKRQEQKADQEPEKHDQKSSEVSSDGAAAAQQDECPV</sequence>
<dbReference type="Proteomes" id="UP001164539">
    <property type="component" value="Chromosome 9"/>
</dbReference>
<keyword evidence="1" id="KW-0762">Sugar transport</keyword>
<name>A0ACC1XKS6_MELAZ</name>
<keyword evidence="2" id="KW-1185">Reference proteome</keyword>